<proteinExistence type="predicted"/>
<sequence length="99" mass="10632">MGGKLDDVVLCSLIAVEYGQALTLADLELGSLNEPSILGRSCSNLEDDERTCQELEVTLTHIASTGRALYLKPPDSCHLLYFSGSSVIPSGYMLTLLPT</sequence>
<dbReference type="Proteomes" id="UP000092993">
    <property type="component" value="Unassembled WGS sequence"/>
</dbReference>
<name>A0A1C7MSJ3_GRIFR</name>
<dbReference type="AlphaFoldDB" id="A0A1C7MSJ3"/>
<gene>
    <name evidence="1" type="ORF">A0H81_00333</name>
</gene>
<evidence type="ECO:0000313" key="1">
    <source>
        <dbReference type="EMBL" id="OBZ79768.1"/>
    </source>
</evidence>
<accession>A0A1C7MSJ3</accession>
<dbReference type="EMBL" id="LUGG01000001">
    <property type="protein sequence ID" value="OBZ79768.1"/>
    <property type="molecule type" value="Genomic_DNA"/>
</dbReference>
<evidence type="ECO:0000313" key="2">
    <source>
        <dbReference type="Proteomes" id="UP000092993"/>
    </source>
</evidence>
<protein>
    <submittedName>
        <fullName evidence="1">Uncharacterized protein</fullName>
    </submittedName>
</protein>
<reference evidence="1 2" key="1">
    <citation type="submission" date="2016-03" db="EMBL/GenBank/DDBJ databases">
        <title>Whole genome sequencing of Grifola frondosa 9006-11.</title>
        <authorList>
            <person name="Min B."/>
            <person name="Park H."/>
            <person name="Kim J.-G."/>
            <person name="Cho H."/>
            <person name="Oh Y.-L."/>
            <person name="Kong W.-S."/>
            <person name="Choi I.-G."/>
        </authorList>
    </citation>
    <scope>NUCLEOTIDE SEQUENCE [LARGE SCALE GENOMIC DNA]</scope>
    <source>
        <strain evidence="1 2">9006-11</strain>
    </source>
</reference>
<organism evidence="1 2">
    <name type="scientific">Grifola frondosa</name>
    <name type="common">Maitake</name>
    <name type="synonym">Polyporus frondosus</name>
    <dbReference type="NCBI Taxonomy" id="5627"/>
    <lineage>
        <taxon>Eukaryota</taxon>
        <taxon>Fungi</taxon>
        <taxon>Dikarya</taxon>
        <taxon>Basidiomycota</taxon>
        <taxon>Agaricomycotina</taxon>
        <taxon>Agaricomycetes</taxon>
        <taxon>Polyporales</taxon>
        <taxon>Grifolaceae</taxon>
        <taxon>Grifola</taxon>
    </lineage>
</organism>
<keyword evidence="2" id="KW-1185">Reference proteome</keyword>
<comment type="caution">
    <text evidence="1">The sequence shown here is derived from an EMBL/GenBank/DDBJ whole genome shotgun (WGS) entry which is preliminary data.</text>
</comment>